<protein>
    <submittedName>
        <fullName evidence="2">Glycine betaine ABC transporter substrate-binding protein</fullName>
    </submittedName>
</protein>
<dbReference type="RefSeq" id="WP_182214784.1">
    <property type="nucleotide sequence ID" value="NZ_JACEZS010000003.1"/>
</dbReference>
<evidence type="ECO:0000313" key="2">
    <source>
        <dbReference type="EMBL" id="MBA5604702.1"/>
    </source>
</evidence>
<organism evidence="2 3">
    <name type="scientific">Rugamonas fusca</name>
    <dbReference type="NCBI Taxonomy" id="2758568"/>
    <lineage>
        <taxon>Bacteria</taxon>
        <taxon>Pseudomonadati</taxon>
        <taxon>Pseudomonadota</taxon>
        <taxon>Betaproteobacteria</taxon>
        <taxon>Burkholderiales</taxon>
        <taxon>Oxalobacteraceae</taxon>
        <taxon>Telluria group</taxon>
        <taxon>Rugamonas</taxon>
    </lineage>
</organism>
<sequence length="261" mass="28716">MSTSAHTELTLITIDLSFHAAAAAVVQALLAPYGVRCREIRAPHERAFELLRRGEGDLLCAAWLPGSHGDYLRPFAHEIESVAVLYTPYALWGVPDYVPPARVAQLADLARPDVAARMEHQIQGIGPGAGISRFSREIMARYGLEQAGYRFSNGTLDQCVTAYEQAVAAQRWVVLPLWQPQYLHRSHRIRALADPEGLLRGRDEATLLLRKDCAGRLPAGALAALRALHLGNEQLSWLDHLIMREQLNPAQAAARLAQAPA</sequence>
<proteinExistence type="predicted"/>
<feature type="domain" description="ABC-type glycine betaine transport system substrate-binding" evidence="1">
    <location>
        <begin position="8"/>
        <end position="255"/>
    </location>
</feature>
<evidence type="ECO:0000313" key="3">
    <source>
        <dbReference type="Proteomes" id="UP000566711"/>
    </source>
</evidence>
<name>A0A7W2EEX3_9BURK</name>
<dbReference type="Proteomes" id="UP000566711">
    <property type="component" value="Unassembled WGS sequence"/>
</dbReference>
<comment type="caution">
    <text evidence="2">The sequence shown here is derived from an EMBL/GenBank/DDBJ whole genome shotgun (WGS) entry which is preliminary data.</text>
</comment>
<dbReference type="AlphaFoldDB" id="A0A7W2EEX3"/>
<keyword evidence="3" id="KW-1185">Reference proteome</keyword>
<gene>
    <name evidence="2" type="ORF">H3H36_04920</name>
</gene>
<reference evidence="2 3" key="1">
    <citation type="submission" date="2020-07" db="EMBL/GenBank/DDBJ databases">
        <title>Novel species isolated from subtropical streams in China.</title>
        <authorList>
            <person name="Lu H."/>
        </authorList>
    </citation>
    <scope>NUCLEOTIDE SEQUENCE [LARGE SCALE GENOMIC DNA]</scope>
    <source>
        <strain evidence="2 3">FT3S</strain>
    </source>
</reference>
<dbReference type="GO" id="GO:0043190">
    <property type="term" value="C:ATP-binding cassette (ABC) transporter complex"/>
    <property type="evidence" value="ECO:0007669"/>
    <property type="project" value="InterPro"/>
</dbReference>
<accession>A0A7W2EEX3</accession>
<dbReference type="Pfam" id="PF04069">
    <property type="entry name" value="OpuAC"/>
    <property type="match status" value="1"/>
</dbReference>
<dbReference type="Gene3D" id="3.40.190.10">
    <property type="entry name" value="Periplasmic binding protein-like II"/>
    <property type="match status" value="1"/>
</dbReference>
<dbReference type="Gene3D" id="3.40.190.100">
    <property type="entry name" value="Glycine betaine-binding periplasmic protein, domain 2"/>
    <property type="match status" value="1"/>
</dbReference>
<evidence type="ECO:0000259" key="1">
    <source>
        <dbReference type="Pfam" id="PF04069"/>
    </source>
</evidence>
<dbReference type="SUPFAM" id="SSF53850">
    <property type="entry name" value="Periplasmic binding protein-like II"/>
    <property type="match status" value="1"/>
</dbReference>
<dbReference type="InterPro" id="IPR007210">
    <property type="entry name" value="ABC_Gly_betaine_transp_sub-bd"/>
</dbReference>
<dbReference type="EMBL" id="JACEZS010000003">
    <property type="protein sequence ID" value="MBA5604702.1"/>
    <property type="molecule type" value="Genomic_DNA"/>
</dbReference>
<dbReference type="GO" id="GO:0022857">
    <property type="term" value="F:transmembrane transporter activity"/>
    <property type="evidence" value="ECO:0007669"/>
    <property type="project" value="InterPro"/>
</dbReference>